<dbReference type="RefSeq" id="WP_131847512.1">
    <property type="nucleotide sequence ID" value="NZ_SLXV01000002.1"/>
</dbReference>
<dbReference type="EMBL" id="SLXV01000002">
    <property type="protein sequence ID" value="TCP70416.1"/>
    <property type="molecule type" value="Genomic_DNA"/>
</dbReference>
<evidence type="ECO:0000313" key="1">
    <source>
        <dbReference type="EMBL" id="TCP70416.1"/>
    </source>
</evidence>
<name>A0A4R2SC73_9BACL</name>
<dbReference type="AlphaFoldDB" id="A0A4R2SC73"/>
<dbReference type="PANTHER" id="PTHR34817:SF2">
    <property type="entry name" value="NUCLEOTIDYLTRANSFERASE"/>
    <property type="match status" value="1"/>
</dbReference>
<dbReference type="InterPro" id="IPR018775">
    <property type="entry name" value="RlaP"/>
</dbReference>
<gene>
    <name evidence="1" type="ORF">EDD57_10258</name>
</gene>
<comment type="caution">
    <text evidence="1">The sequence shown here is derived from an EMBL/GenBank/DDBJ whole genome shotgun (WGS) entry which is preliminary data.</text>
</comment>
<dbReference type="Proteomes" id="UP000294746">
    <property type="component" value="Unassembled WGS sequence"/>
</dbReference>
<dbReference type="OrthoDB" id="9796845at2"/>
<accession>A0A4R2SC73</accession>
<organism evidence="1 2">
    <name type="scientific">Baia soyae</name>
    <dbReference type="NCBI Taxonomy" id="1544746"/>
    <lineage>
        <taxon>Bacteria</taxon>
        <taxon>Bacillati</taxon>
        <taxon>Bacillota</taxon>
        <taxon>Bacilli</taxon>
        <taxon>Bacillales</taxon>
        <taxon>Thermoactinomycetaceae</taxon>
        <taxon>Baia</taxon>
    </lineage>
</organism>
<keyword evidence="2" id="KW-1185">Reference proteome</keyword>
<protein>
    <recommendedName>
        <fullName evidence="3">Nucleotidyltransferase</fullName>
    </recommendedName>
</protein>
<dbReference type="Pfam" id="PF10127">
    <property type="entry name" value="RlaP"/>
    <property type="match status" value="1"/>
</dbReference>
<sequence>MKQTIMEQLKQVEQEYGVTICYAAESGSRAWGFASPNSDYDVRFIYKRNVPAYLSLDPPRDVIEIPIHQDLDFHGWDLFKALRLFQSSNATLLEWLSSPTVYREERDFAESLRELAKNHFSIRRTSFHYLNLAKGHDLRQVNQKEQVKIKAYLYLLRSIFCLNWIEQNQTPPPTLVWSLLDEIDVDPWIKERFQQLVDLKKESDELGLIGADIELNDVIHQELARYEEQIPSLPDRKLESSLLNRLIWEELS</sequence>
<dbReference type="SUPFAM" id="SSF81301">
    <property type="entry name" value="Nucleotidyltransferase"/>
    <property type="match status" value="1"/>
</dbReference>
<evidence type="ECO:0008006" key="3">
    <source>
        <dbReference type="Google" id="ProtNLM"/>
    </source>
</evidence>
<dbReference type="InterPro" id="IPR043519">
    <property type="entry name" value="NT_sf"/>
</dbReference>
<proteinExistence type="predicted"/>
<evidence type="ECO:0000313" key="2">
    <source>
        <dbReference type="Proteomes" id="UP000294746"/>
    </source>
</evidence>
<reference evidence="1 2" key="1">
    <citation type="submission" date="2019-03" db="EMBL/GenBank/DDBJ databases">
        <title>Genomic Encyclopedia of Type Strains, Phase IV (KMG-IV): sequencing the most valuable type-strain genomes for metagenomic binning, comparative biology and taxonomic classification.</title>
        <authorList>
            <person name="Goeker M."/>
        </authorList>
    </citation>
    <scope>NUCLEOTIDE SEQUENCE [LARGE SCALE GENOMIC DNA]</scope>
    <source>
        <strain evidence="1 2">DSM 46831</strain>
    </source>
</reference>
<dbReference type="PANTHER" id="PTHR34817">
    <property type="entry name" value="NUCLEOTIDYLTRANSFERASE"/>
    <property type="match status" value="1"/>
</dbReference>